<reference evidence="1" key="1">
    <citation type="journal article" date="2019" name="Plant J.">
        <title>Chlorella vulgaris genome assembly and annotation reveals the molecular basis for metabolic acclimation to high light conditions.</title>
        <authorList>
            <person name="Cecchin M."/>
            <person name="Marcolungo L."/>
            <person name="Rossato M."/>
            <person name="Girolomoni L."/>
            <person name="Cosentino E."/>
            <person name="Cuine S."/>
            <person name="Li-Beisson Y."/>
            <person name="Delledonne M."/>
            <person name="Ballottari M."/>
        </authorList>
    </citation>
    <scope>NUCLEOTIDE SEQUENCE</scope>
    <source>
        <strain evidence="1">211/11P</strain>
    </source>
</reference>
<keyword evidence="2" id="KW-1185">Reference proteome</keyword>
<reference evidence="1" key="2">
    <citation type="submission" date="2020-11" db="EMBL/GenBank/DDBJ databases">
        <authorList>
            <person name="Cecchin M."/>
            <person name="Marcolungo L."/>
            <person name="Rossato M."/>
            <person name="Girolomoni L."/>
            <person name="Cosentino E."/>
            <person name="Cuine S."/>
            <person name="Li-Beisson Y."/>
            <person name="Delledonne M."/>
            <person name="Ballottari M."/>
        </authorList>
    </citation>
    <scope>NUCLEOTIDE SEQUENCE</scope>
    <source>
        <strain evidence="1">211/11P</strain>
        <tissue evidence="1">Whole cell</tissue>
    </source>
</reference>
<dbReference type="Proteomes" id="UP001055712">
    <property type="component" value="Unassembled WGS sequence"/>
</dbReference>
<gene>
    <name evidence="1" type="ORF">D9Q98_007301</name>
</gene>
<evidence type="ECO:0008006" key="3">
    <source>
        <dbReference type="Google" id="ProtNLM"/>
    </source>
</evidence>
<dbReference type="InterPro" id="IPR044691">
    <property type="entry name" value="DCC1_Trx"/>
</dbReference>
<dbReference type="InterPro" id="IPR007263">
    <property type="entry name" value="DCC1-like"/>
</dbReference>
<dbReference type="PANTHER" id="PTHR34290:SF2">
    <property type="entry name" value="OS04G0668800 PROTEIN"/>
    <property type="match status" value="1"/>
</dbReference>
<dbReference type="Pfam" id="PF04134">
    <property type="entry name" value="DCC1-like"/>
    <property type="match status" value="1"/>
</dbReference>
<proteinExistence type="predicted"/>
<evidence type="ECO:0000313" key="2">
    <source>
        <dbReference type="Proteomes" id="UP001055712"/>
    </source>
</evidence>
<protein>
    <recommendedName>
        <fullName evidence="3">Thiol-disulfide oxidoreductase DCC</fullName>
    </recommendedName>
</protein>
<dbReference type="PANTHER" id="PTHR34290">
    <property type="entry name" value="SI:CH73-390P7.2"/>
    <property type="match status" value="1"/>
</dbReference>
<comment type="caution">
    <text evidence="1">The sequence shown here is derived from an EMBL/GenBank/DDBJ whole genome shotgun (WGS) entry which is preliminary data.</text>
</comment>
<dbReference type="AlphaFoldDB" id="A0A9D4TKX5"/>
<sequence length="205" mass="22712">MASRLATLSTTSRAAVWAHQKSQRSLNSNLRLVHGLAKRAAGPPVHVRAAYRETTSSSSSSSQPAWAIKMLYDGDCPLCMREVDMLRRRDASQGRIAFVDVAAPDYDPAQHGGISFEAAMERIHAVEADGTILTDVEVFRRLYEEVGLGWVYAVTKQPWALNLANKLYSVWAKYRLPITGRPDLQQVLEQKKMCREPPQSTGGGV</sequence>
<dbReference type="EMBL" id="SIDB01000009">
    <property type="protein sequence ID" value="KAI3428476.1"/>
    <property type="molecule type" value="Genomic_DNA"/>
</dbReference>
<dbReference type="OrthoDB" id="441708at2759"/>
<name>A0A9D4TKX5_CHLVU</name>
<evidence type="ECO:0000313" key="1">
    <source>
        <dbReference type="EMBL" id="KAI3428476.1"/>
    </source>
</evidence>
<dbReference type="GO" id="GO:0015035">
    <property type="term" value="F:protein-disulfide reductase activity"/>
    <property type="evidence" value="ECO:0007669"/>
    <property type="project" value="InterPro"/>
</dbReference>
<accession>A0A9D4TKX5</accession>
<organism evidence="1 2">
    <name type="scientific">Chlorella vulgaris</name>
    <name type="common">Green alga</name>
    <dbReference type="NCBI Taxonomy" id="3077"/>
    <lineage>
        <taxon>Eukaryota</taxon>
        <taxon>Viridiplantae</taxon>
        <taxon>Chlorophyta</taxon>
        <taxon>core chlorophytes</taxon>
        <taxon>Trebouxiophyceae</taxon>
        <taxon>Chlorellales</taxon>
        <taxon>Chlorellaceae</taxon>
        <taxon>Chlorella clade</taxon>
        <taxon>Chlorella</taxon>
    </lineage>
</organism>